<proteinExistence type="predicted"/>
<keyword evidence="1" id="KW-0732">Signal</keyword>
<organism evidence="2 3">
    <name type="scientific">Pseudoalteromonas distincta</name>
    <dbReference type="NCBI Taxonomy" id="77608"/>
    <lineage>
        <taxon>Bacteria</taxon>
        <taxon>Pseudomonadati</taxon>
        <taxon>Pseudomonadota</taxon>
        <taxon>Gammaproteobacteria</taxon>
        <taxon>Alteromonadales</taxon>
        <taxon>Pseudoalteromonadaceae</taxon>
        <taxon>Pseudoalteromonas</taxon>
    </lineage>
</organism>
<evidence type="ECO:0000313" key="2">
    <source>
        <dbReference type="EMBL" id="QCU73935.1"/>
    </source>
</evidence>
<evidence type="ECO:0000313" key="3">
    <source>
        <dbReference type="Proteomes" id="UP000310065"/>
    </source>
</evidence>
<dbReference type="Proteomes" id="UP000310065">
    <property type="component" value="Chromosome L1"/>
</dbReference>
<dbReference type="Pfam" id="PF10082">
    <property type="entry name" value="BBP2_2"/>
    <property type="match status" value="1"/>
</dbReference>
<feature type="signal peptide" evidence="1">
    <location>
        <begin position="1"/>
        <end position="25"/>
    </location>
</feature>
<evidence type="ECO:0008006" key="4">
    <source>
        <dbReference type="Google" id="ProtNLM"/>
    </source>
</evidence>
<gene>
    <name evidence="2" type="ORF">FFU37_05455</name>
</gene>
<sequence length="404" mass="44808">MQTLTNPVKGLLLVAGIVVTTPSFAALEPGSFMTKDGAAITPTLTTGLSSNDNFFSTPTDEESRLIWTIAPNIDALIEDGVNYYNVNAATSTSMHNKDTADNFTQVNLSAATHNEFTSRHRLDFNATADWLFEPRGSGLTEGLGDAVNELVEYQQQSVDGRYEFGALSSKAQVAVTAGFFNKKYQNFRSISQFRDYDRTSLGLIGYYNTQASTRTFLELKQEDYRYDVVDAGGISRDSDDVKLLIGMEWEATAVTSGSVKLGYQKKDFEAAQRENFTGLSWEAAVTWQPLSYSFVDFSTSRAAKDPLVEGDYIRESVYRATWTHDWNEQLSTSAGVSYTDEQYVGEIGRQDKTSNANFAVSYVTSSFGMVSTYVDFMDKDSTQDALKFDRLVVGINFTFALKAN</sequence>
<name>A0A4V1HD89_9GAMM</name>
<feature type="chain" id="PRO_5020856500" description="Capsular polysaccharide synthesis enzyme CpsB" evidence="1">
    <location>
        <begin position="26"/>
        <end position="404"/>
    </location>
</feature>
<protein>
    <recommendedName>
        <fullName evidence="4">Capsular polysaccharide synthesis enzyme CpsB</fullName>
    </recommendedName>
</protein>
<reference evidence="2 3" key="1">
    <citation type="submission" date="2019-05" db="EMBL/GenBank/DDBJ databases">
        <title>Complete genome sequence of Pseudoalteromonas sp. 16-SW-7(T) isolated from the Okhotsk Sea, Russia.</title>
        <authorList>
            <person name="Nguyen T.H."/>
            <person name="Nedashkovskaya O.I."/>
            <person name="Kim S.-G."/>
        </authorList>
    </citation>
    <scope>NUCLEOTIDE SEQUENCE [LARGE SCALE GENOMIC DNA]</scope>
    <source>
        <strain evidence="2 3">16-SW-7</strain>
    </source>
</reference>
<accession>A0A4V1HD89</accession>
<dbReference type="KEGG" id="pdv:FFU37_05455"/>
<dbReference type="GeneID" id="88775088"/>
<dbReference type="InterPro" id="IPR018759">
    <property type="entry name" value="BBP2_2"/>
</dbReference>
<dbReference type="RefSeq" id="WP_138488922.1">
    <property type="nucleotide sequence ID" value="NZ_CP040558.1"/>
</dbReference>
<dbReference type="AlphaFoldDB" id="A0A4V1HD89"/>
<dbReference type="EMBL" id="CP040558">
    <property type="protein sequence ID" value="QCU73935.1"/>
    <property type="molecule type" value="Genomic_DNA"/>
</dbReference>
<evidence type="ECO:0000256" key="1">
    <source>
        <dbReference type="SAM" id="SignalP"/>
    </source>
</evidence>